<comment type="pathway">
    <text evidence="2 10">Cofactor biosynthesis; NAD(+) biosynthesis; deamido-NAD(+) from nicotinate D-ribonucleotide: step 1/1.</text>
</comment>
<dbReference type="EMBL" id="CP118848">
    <property type="protein sequence ID" value="WHI58737.1"/>
    <property type="molecule type" value="Genomic_DNA"/>
</dbReference>
<dbReference type="PANTHER" id="PTHR39321:SF3">
    <property type="entry name" value="PHOSPHOPANTETHEINE ADENYLYLTRANSFERASE"/>
    <property type="match status" value="1"/>
</dbReference>
<evidence type="ECO:0000259" key="11">
    <source>
        <dbReference type="Pfam" id="PF01467"/>
    </source>
</evidence>
<dbReference type="InterPro" id="IPR005248">
    <property type="entry name" value="NadD/NMNAT"/>
</dbReference>
<comment type="function">
    <text evidence="1 10">Catalyzes the reversible adenylation of nicotinate mononucleotide (NaMN) to nicotinic acid adenine dinucleotide (NaAD).</text>
</comment>
<keyword evidence="5 10" id="KW-0548">Nucleotidyltransferase</keyword>
<dbReference type="HAMAP" id="MF_00244">
    <property type="entry name" value="NaMN_adenylyltr"/>
    <property type="match status" value="1"/>
</dbReference>
<reference evidence="12" key="1">
    <citation type="journal article" date="2023" name="Antibiotics">
        <title>Prevalence and Molecular Characterization of Methicillin-Resistant Staphylococci (MRS) and Mammaliicocci (MRM) in Dromedary Camels from Algeria: First Detection of SCCmec-mecC Hybrid in Methicillin-Resistant Mammaliicoccus lentus.</title>
        <authorList>
            <person name="Belhout C."/>
            <person name="Boyen F."/>
            <person name="Vereecke N."/>
            <person name="Theuns S."/>
            <person name="Taibi N."/>
            <person name="Stegger M."/>
            <person name="de la Fe-Rodriguez P.Y."/>
            <person name="Bouayad L."/>
            <person name="Elgroud R."/>
            <person name="Butaye P."/>
        </authorList>
    </citation>
    <scope>NUCLEOTIDE SEQUENCE</scope>
    <source>
        <strain evidence="12">7048</strain>
    </source>
</reference>
<accession>A0AAX3VZH2</accession>
<organism evidence="12 13">
    <name type="scientific">Mammaliicoccus lentus</name>
    <name type="common">Staphylococcus lentus</name>
    <dbReference type="NCBI Taxonomy" id="42858"/>
    <lineage>
        <taxon>Bacteria</taxon>
        <taxon>Bacillati</taxon>
        <taxon>Bacillota</taxon>
        <taxon>Bacilli</taxon>
        <taxon>Bacillales</taxon>
        <taxon>Staphylococcaceae</taxon>
        <taxon>Mammaliicoccus</taxon>
    </lineage>
</organism>
<evidence type="ECO:0000256" key="2">
    <source>
        <dbReference type="ARBA" id="ARBA00005019"/>
    </source>
</evidence>
<dbReference type="GO" id="GO:0004515">
    <property type="term" value="F:nicotinate-nucleotide adenylyltransferase activity"/>
    <property type="evidence" value="ECO:0007669"/>
    <property type="project" value="UniProtKB-UniRule"/>
</dbReference>
<dbReference type="Gene3D" id="3.40.50.620">
    <property type="entry name" value="HUPs"/>
    <property type="match status" value="1"/>
</dbReference>
<sequence length="190" mass="22353">MKKIMIYGGQFNPIHVGHMLVASEAYQFVKPDEFVFLPSYQSPLKSHNESQLLENERIDMLKLAIGDLEFGVIDKREINRQGTSYTFDTISEIQNEYPEYQIYLIIGTDQYVNLDKWRNIDKLKEMVTFVVVNREVDKQNVDSGMLSLNIPRMDISSTDIRNRCKNHHSVKMLVTPRIERYIKRGRLYED</sequence>
<evidence type="ECO:0000256" key="1">
    <source>
        <dbReference type="ARBA" id="ARBA00002324"/>
    </source>
</evidence>
<name>A0AAX3VZH2_MAMLE</name>
<dbReference type="NCBIfam" id="NF000840">
    <property type="entry name" value="PRK00071.1-3"/>
    <property type="match status" value="1"/>
</dbReference>
<keyword evidence="8 10" id="KW-0520">NAD</keyword>
<evidence type="ECO:0000256" key="10">
    <source>
        <dbReference type="HAMAP-Rule" id="MF_00244"/>
    </source>
</evidence>
<dbReference type="GO" id="GO:0009435">
    <property type="term" value="P:NAD+ biosynthetic process"/>
    <property type="evidence" value="ECO:0007669"/>
    <property type="project" value="UniProtKB-UniRule"/>
</dbReference>
<evidence type="ECO:0000256" key="3">
    <source>
        <dbReference type="ARBA" id="ARBA00022642"/>
    </source>
</evidence>
<dbReference type="SUPFAM" id="SSF52374">
    <property type="entry name" value="Nucleotidylyl transferase"/>
    <property type="match status" value="1"/>
</dbReference>
<protein>
    <recommendedName>
        <fullName evidence="10">Probable nicotinate-nucleotide adenylyltransferase</fullName>
        <ecNumber evidence="10">2.7.7.18</ecNumber>
    </recommendedName>
    <alternativeName>
        <fullName evidence="10">Deamido-NAD(+) diphosphorylase</fullName>
    </alternativeName>
    <alternativeName>
        <fullName evidence="10">Deamido-NAD(+) pyrophosphorylase</fullName>
    </alternativeName>
    <alternativeName>
        <fullName evidence="10">Nicotinate mononucleotide adenylyltransferase</fullName>
        <shortName evidence="10">NaMN adenylyltransferase</shortName>
    </alternativeName>
</protein>
<dbReference type="EC" id="2.7.7.18" evidence="10"/>
<keyword evidence="7 10" id="KW-0067">ATP-binding</keyword>
<evidence type="ECO:0000256" key="6">
    <source>
        <dbReference type="ARBA" id="ARBA00022741"/>
    </source>
</evidence>
<comment type="similarity">
    <text evidence="10">Belongs to the NadD family.</text>
</comment>
<evidence type="ECO:0000313" key="12">
    <source>
        <dbReference type="EMBL" id="WHI58737.1"/>
    </source>
</evidence>
<evidence type="ECO:0000313" key="13">
    <source>
        <dbReference type="Proteomes" id="UP001223261"/>
    </source>
</evidence>
<evidence type="ECO:0000256" key="7">
    <source>
        <dbReference type="ARBA" id="ARBA00022840"/>
    </source>
</evidence>
<keyword evidence="4 10" id="KW-0808">Transferase</keyword>
<dbReference type="GO" id="GO:0005524">
    <property type="term" value="F:ATP binding"/>
    <property type="evidence" value="ECO:0007669"/>
    <property type="project" value="UniProtKB-KW"/>
</dbReference>
<gene>
    <name evidence="10 12" type="primary">nadD</name>
    <name evidence="12" type="ORF">PYH69_08190</name>
</gene>
<evidence type="ECO:0000256" key="8">
    <source>
        <dbReference type="ARBA" id="ARBA00023027"/>
    </source>
</evidence>
<dbReference type="PANTHER" id="PTHR39321">
    <property type="entry name" value="NICOTINATE-NUCLEOTIDE ADENYLYLTRANSFERASE-RELATED"/>
    <property type="match status" value="1"/>
</dbReference>
<dbReference type="InterPro" id="IPR014729">
    <property type="entry name" value="Rossmann-like_a/b/a_fold"/>
</dbReference>
<evidence type="ECO:0000256" key="5">
    <source>
        <dbReference type="ARBA" id="ARBA00022695"/>
    </source>
</evidence>
<comment type="catalytic activity">
    <reaction evidence="9 10">
        <text>nicotinate beta-D-ribonucleotide + ATP + H(+) = deamido-NAD(+) + diphosphate</text>
        <dbReference type="Rhea" id="RHEA:22860"/>
        <dbReference type="ChEBI" id="CHEBI:15378"/>
        <dbReference type="ChEBI" id="CHEBI:30616"/>
        <dbReference type="ChEBI" id="CHEBI:33019"/>
        <dbReference type="ChEBI" id="CHEBI:57502"/>
        <dbReference type="ChEBI" id="CHEBI:58437"/>
        <dbReference type="EC" id="2.7.7.18"/>
    </reaction>
</comment>
<dbReference type="InterPro" id="IPR004821">
    <property type="entry name" value="Cyt_trans-like"/>
</dbReference>
<keyword evidence="6 10" id="KW-0547">Nucleotide-binding</keyword>
<proteinExistence type="inferred from homology"/>
<dbReference type="CDD" id="cd02165">
    <property type="entry name" value="NMNAT"/>
    <property type="match status" value="1"/>
</dbReference>
<feature type="domain" description="Cytidyltransferase-like" evidence="11">
    <location>
        <begin position="6"/>
        <end position="163"/>
    </location>
</feature>
<evidence type="ECO:0000256" key="4">
    <source>
        <dbReference type="ARBA" id="ARBA00022679"/>
    </source>
</evidence>
<dbReference type="AlphaFoldDB" id="A0AAX3VZH2"/>
<dbReference type="NCBIfam" id="TIGR00482">
    <property type="entry name" value="nicotinate (nicotinamide) nucleotide adenylyltransferase"/>
    <property type="match status" value="1"/>
</dbReference>
<dbReference type="RefSeq" id="WP_037539185.1">
    <property type="nucleotide sequence ID" value="NZ_CP116807.1"/>
</dbReference>
<dbReference type="Pfam" id="PF01467">
    <property type="entry name" value="CTP_transf_like"/>
    <property type="match status" value="1"/>
</dbReference>
<keyword evidence="3 10" id="KW-0662">Pyridine nucleotide biosynthesis</keyword>
<evidence type="ECO:0000256" key="9">
    <source>
        <dbReference type="ARBA" id="ARBA00048721"/>
    </source>
</evidence>
<dbReference type="Proteomes" id="UP001223261">
    <property type="component" value="Chromosome"/>
</dbReference>